<feature type="compositionally biased region" description="Basic and acidic residues" evidence="6">
    <location>
        <begin position="146"/>
        <end position="164"/>
    </location>
</feature>
<dbReference type="RefSeq" id="WP_096326154.1">
    <property type="nucleotide sequence ID" value="NZ_FOMX01000006.1"/>
</dbReference>
<evidence type="ECO:0000256" key="1">
    <source>
        <dbReference type="ARBA" id="ARBA00004418"/>
    </source>
</evidence>
<dbReference type="CDD" id="cd09916">
    <property type="entry name" value="CpxP_like"/>
    <property type="match status" value="1"/>
</dbReference>
<keyword evidence="4" id="KW-0574">Periplasm</keyword>
<protein>
    <submittedName>
        <fullName evidence="7">Heavy-metal resistance</fullName>
    </submittedName>
</protein>
<gene>
    <name evidence="7" type="ORF">SAMN02745121_02403</name>
</gene>
<dbReference type="PANTHER" id="PTHR38102">
    <property type="entry name" value="PERIPLASMIC CHAPERONE SPY"/>
    <property type="match status" value="1"/>
</dbReference>
<dbReference type="Proteomes" id="UP000199400">
    <property type="component" value="Unassembled WGS sequence"/>
</dbReference>
<dbReference type="Pfam" id="PF13801">
    <property type="entry name" value="Metal_resist"/>
    <property type="match status" value="1"/>
</dbReference>
<keyword evidence="5" id="KW-0175">Coiled coil</keyword>
<evidence type="ECO:0000256" key="4">
    <source>
        <dbReference type="ARBA" id="ARBA00022764"/>
    </source>
</evidence>
<dbReference type="GO" id="GO:0042597">
    <property type="term" value="C:periplasmic space"/>
    <property type="evidence" value="ECO:0007669"/>
    <property type="project" value="UniProtKB-SubCell"/>
</dbReference>
<comment type="similarity">
    <text evidence="2">Belongs to the CpxP/Spy family.</text>
</comment>
<evidence type="ECO:0000313" key="8">
    <source>
        <dbReference type="Proteomes" id="UP000199400"/>
    </source>
</evidence>
<dbReference type="PANTHER" id="PTHR38102:SF1">
    <property type="entry name" value="PERIPLASMIC CHAPERONE SPY"/>
    <property type="match status" value="1"/>
</dbReference>
<accession>A0A1I1WNS3</accession>
<dbReference type="InterPro" id="IPR025961">
    <property type="entry name" value="Metal_resist"/>
</dbReference>
<dbReference type="InterPro" id="IPR012899">
    <property type="entry name" value="LTXXQ"/>
</dbReference>
<sequence length="164" mass="17829">MLTTISKLVMTTVFGLTMFAAGDAEAGKHHGDRGAKMCEKLECSVAQKTQLAQIRASHKPTIKAERAAIHDLERQIAAEYAKPSFDAAKVKALREQLAAHETVAKNEREAMKAKIDAVLTPAQRTKLAEFKAKHKDGKGKGHHRGGPRDGRDGRGDRKGRPLGV</sequence>
<feature type="region of interest" description="Disordered" evidence="6">
    <location>
        <begin position="129"/>
        <end position="164"/>
    </location>
</feature>
<organism evidence="7 8">
    <name type="scientific">Nannocystis exedens</name>
    <dbReference type="NCBI Taxonomy" id="54"/>
    <lineage>
        <taxon>Bacteria</taxon>
        <taxon>Pseudomonadati</taxon>
        <taxon>Myxococcota</taxon>
        <taxon>Polyangia</taxon>
        <taxon>Nannocystales</taxon>
        <taxon>Nannocystaceae</taxon>
        <taxon>Nannocystis</taxon>
    </lineage>
</organism>
<keyword evidence="8" id="KW-1185">Reference proteome</keyword>
<dbReference type="InterPro" id="IPR052211">
    <property type="entry name" value="Cpx_auxiliary_protein"/>
</dbReference>
<evidence type="ECO:0000313" key="7">
    <source>
        <dbReference type="EMBL" id="SFD95063.1"/>
    </source>
</evidence>
<name>A0A1I1WNS3_9BACT</name>
<comment type="subcellular location">
    <subcellularLocation>
        <location evidence="1">Periplasm</location>
    </subcellularLocation>
</comment>
<reference evidence="8" key="1">
    <citation type="submission" date="2016-10" db="EMBL/GenBank/DDBJ databases">
        <authorList>
            <person name="Varghese N."/>
            <person name="Submissions S."/>
        </authorList>
    </citation>
    <scope>NUCLEOTIDE SEQUENCE [LARGE SCALE GENOMIC DNA]</scope>
    <source>
        <strain evidence="8">ATCC 25963</strain>
    </source>
</reference>
<dbReference type="Gene3D" id="1.20.120.1490">
    <property type="match status" value="1"/>
</dbReference>
<dbReference type="STRING" id="54.SAMN02745121_02403"/>
<feature type="compositionally biased region" description="Basic residues" evidence="6">
    <location>
        <begin position="132"/>
        <end position="145"/>
    </location>
</feature>
<evidence type="ECO:0000256" key="6">
    <source>
        <dbReference type="SAM" id="MobiDB-lite"/>
    </source>
</evidence>
<feature type="coiled-coil region" evidence="5">
    <location>
        <begin position="62"/>
        <end position="110"/>
    </location>
</feature>
<dbReference type="EMBL" id="FOMX01000006">
    <property type="protein sequence ID" value="SFD95063.1"/>
    <property type="molecule type" value="Genomic_DNA"/>
</dbReference>
<proteinExistence type="inferred from homology"/>
<evidence type="ECO:0000256" key="2">
    <source>
        <dbReference type="ARBA" id="ARBA00008441"/>
    </source>
</evidence>
<dbReference type="AlphaFoldDB" id="A0A1I1WNS3"/>
<keyword evidence="3" id="KW-0732">Signal</keyword>
<evidence type="ECO:0000256" key="3">
    <source>
        <dbReference type="ARBA" id="ARBA00022729"/>
    </source>
</evidence>
<evidence type="ECO:0000256" key="5">
    <source>
        <dbReference type="SAM" id="Coils"/>
    </source>
</evidence>